<dbReference type="OrthoDB" id="5526340at2"/>
<keyword evidence="4" id="KW-0804">Transcription</keyword>
<proteinExistence type="inferred from homology"/>
<dbReference type="InterPro" id="IPR005119">
    <property type="entry name" value="LysR_subst-bd"/>
</dbReference>
<dbReference type="GO" id="GO:0006351">
    <property type="term" value="P:DNA-templated transcription"/>
    <property type="evidence" value="ECO:0007669"/>
    <property type="project" value="TreeGrafter"/>
</dbReference>
<comment type="caution">
    <text evidence="6">The sequence shown here is derived from an EMBL/GenBank/DDBJ whole genome shotgun (WGS) entry which is preliminary data.</text>
</comment>
<name>A0A0F4NMX5_9VIBR</name>
<dbReference type="PANTHER" id="PTHR30537:SF74">
    <property type="entry name" value="HTH-TYPE TRANSCRIPTIONAL REGULATOR TRPI"/>
    <property type="match status" value="1"/>
</dbReference>
<dbReference type="SUPFAM" id="SSF46785">
    <property type="entry name" value="Winged helix' DNA-binding domain"/>
    <property type="match status" value="1"/>
</dbReference>
<dbReference type="PANTHER" id="PTHR30537">
    <property type="entry name" value="HTH-TYPE TRANSCRIPTIONAL REGULATOR"/>
    <property type="match status" value="1"/>
</dbReference>
<evidence type="ECO:0000259" key="5">
    <source>
        <dbReference type="PROSITE" id="PS50931"/>
    </source>
</evidence>
<keyword evidence="7" id="KW-1185">Reference proteome</keyword>
<dbReference type="RefSeq" id="WP_045954211.1">
    <property type="nucleotide sequence ID" value="NZ_JXXV01000007.1"/>
</dbReference>
<dbReference type="GO" id="GO:0003700">
    <property type="term" value="F:DNA-binding transcription factor activity"/>
    <property type="evidence" value="ECO:0007669"/>
    <property type="project" value="InterPro"/>
</dbReference>
<dbReference type="Proteomes" id="UP000033673">
    <property type="component" value="Unassembled WGS sequence"/>
</dbReference>
<dbReference type="Pfam" id="PF03466">
    <property type="entry name" value="LysR_substrate"/>
    <property type="match status" value="1"/>
</dbReference>
<dbReference type="SUPFAM" id="SSF53850">
    <property type="entry name" value="Periplasmic binding protein-like II"/>
    <property type="match status" value="1"/>
</dbReference>
<dbReference type="Gene3D" id="3.40.190.10">
    <property type="entry name" value="Periplasmic binding protein-like II"/>
    <property type="match status" value="2"/>
</dbReference>
<reference evidence="6 7" key="1">
    <citation type="journal article" date="2015" name="BMC Genomics">
        <title>Genome mining reveals unlocked bioactive potential of marine Gram-negative bacteria.</title>
        <authorList>
            <person name="Machado H."/>
            <person name="Sonnenschein E.C."/>
            <person name="Melchiorsen J."/>
            <person name="Gram L."/>
        </authorList>
    </citation>
    <scope>NUCLEOTIDE SEQUENCE [LARGE SCALE GENOMIC DNA]</scope>
    <source>
        <strain evidence="6 7">S2757</strain>
    </source>
</reference>
<dbReference type="PRINTS" id="PR00039">
    <property type="entry name" value="HTHLYSR"/>
</dbReference>
<keyword evidence="2" id="KW-0805">Transcription regulation</keyword>
<dbReference type="STRING" id="579748.TW81_02765"/>
<comment type="similarity">
    <text evidence="1">Belongs to the LysR transcriptional regulatory family.</text>
</comment>
<sequence>MNARLPSTKNLQAFLSTAYYLNFTHAAEALNMTQGAISRQIQSLEEIMGVALFYRQARGLSLTPEGDKFVPLAEDIVKRLQMSIREVADSANRIKLNAPSCITSWLLTRIANFQQAFPDVNVELTSTTKHEAVPNFDSFDLIITYGKPTRSKAVKQTVLFEELLAPVCAPETWQHIKAKGVNEEALLSQLTWLHANPEQSDWMLWLENSGLKKYKGKANQTFATLDQAMNAAQQGFGIAIGDITLAAQDLKLKRLLQPFEKCVSTGNGYHLLHLHQQDNLMVNRLIEWLTLDSGSHGVKT</sequence>
<dbReference type="InterPro" id="IPR036388">
    <property type="entry name" value="WH-like_DNA-bd_sf"/>
</dbReference>
<evidence type="ECO:0000256" key="2">
    <source>
        <dbReference type="ARBA" id="ARBA00023015"/>
    </source>
</evidence>
<gene>
    <name evidence="6" type="ORF">TW81_02765</name>
</gene>
<evidence type="ECO:0000256" key="1">
    <source>
        <dbReference type="ARBA" id="ARBA00009437"/>
    </source>
</evidence>
<dbReference type="Gene3D" id="1.10.10.10">
    <property type="entry name" value="Winged helix-like DNA-binding domain superfamily/Winged helix DNA-binding domain"/>
    <property type="match status" value="1"/>
</dbReference>
<evidence type="ECO:0000313" key="7">
    <source>
        <dbReference type="Proteomes" id="UP000033673"/>
    </source>
</evidence>
<keyword evidence="3" id="KW-0238">DNA-binding</keyword>
<feature type="domain" description="HTH lysR-type" evidence="5">
    <location>
        <begin position="1"/>
        <end position="63"/>
    </location>
</feature>
<dbReference type="PROSITE" id="PS50931">
    <property type="entry name" value="HTH_LYSR"/>
    <property type="match status" value="1"/>
</dbReference>
<evidence type="ECO:0000256" key="3">
    <source>
        <dbReference type="ARBA" id="ARBA00023125"/>
    </source>
</evidence>
<dbReference type="EMBL" id="JXXV01000007">
    <property type="protein sequence ID" value="KJY84467.1"/>
    <property type="molecule type" value="Genomic_DNA"/>
</dbReference>
<evidence type="ECO:0000313" key="6">
    <source>
        <dbReference type="EMBL" id="KJY84467.1"/>
    </source>
</evidence>
<dbReference type="InterPro" id="IPR058163">
    <property type="entry name" value="LysR-type_TF_proteobact-type"/>
</dbReference>
<dbReference type="InterPro" id="IPR036390">
    <property type="entry name" value="WH_DNA-bd_sf"/>
</dbReference>
<dbReference type="AlphaFoldDB" id="A0A0F4NMX5"/>
<dbReference type="FunFam" id="1.10.10.10:FF:000001">
    <property type="entry name" value="LysR family transcriptional regulator"/>
    <property type="match status" value="1"/>
</dbReference>
<evidence type="ECO:0000256" key="4">
    <source>
        <dbReference type="ARBA" id="ARBA00023163"/>
    </source>
</evidence>
<dbReference type="PATRIC" id="fig|579748.3.peg.574"/>
<protein>
    <submittedName>
        <fullName evidence="6">Transcriptional regulator</fullName>
    </submittedName>
</protein>
<dbReference type="Pfam" id="PF00126">
    <property type="entry name" value="HTH_1"/>
    <property type="match status" value="1"/>
</dbReference>
<organism evidence="6 7">
    <name type="scientific">Vibrio galatheae</name>
    <dbReference type="NCBI Taxonomy" id="579748"/>
    <lineage>
        <taxon>Bacteria</taxon>
        <taxon>Pseudomonadati</taxon>
        <taxon>Pseudomonadota</taxon>
        <taxon>Gammaproteobacteria</taxon>
        <taxon>Vibrionales</taxon>
        <taxon>Vibrionaceae</taxon>
        <taxon>Vibrio</taxon>
    </lineage>
</organism>
<accession>A0A0F4NMX5</accession>
<dbReference type="InterPro" id="IPR000847">
    <property type="entry name" value="LysR_HTH_N"/>
</dbReference>
<dbReference type="GO" id="GO:0043565">
    <property type="term" value="F:sequence-specific DNA binding"/>
    <property type="evidence" value="ECO:0007669"/>
    <property type="project" value="TreeGrafter"/>
</dbReference>